<keyword evidence="5" id="KW-1185">Reference proteome</keyword>
<dbReference type="InterPro" id="IPR006571">
    <property type="entry name" value="TLDc_dom"/>
</dbReference>
<dbReference type="EMBL" id="ASPP01038253">
    <property type="protein sequence ID" value="ETO01461.1"/>
    <property type="molecule type" value="Genomic_DNA"/>
</dbReference>
<evidence type="ECO:0000256" key="2">
    <source>
        <dbReference type="SAM" id="MobiDB-lite"/>
    </source>
</evidence>
<dbReference type="PROSITE" id="PS51886">
    <property type="entry name" value="TLDC"/>
    <property type="match status" value="1"/>
</dbReference>
<protein>
    <submittedName>
        <fullName evidence="4">TLDc domain-containing protein</fullName>
    </submittedName>
</protein>
<evidence type="ECO:0000259" key="3">
    <source>
        <dbReference type="PROSITE" id="PS51886"/>
    </source>
</evidence>
<dbReference type="AlphaFoldDB" id="X6LJD7"/>
<comment type="caution">
    <text evidence="4">The sequence shown here is derived from an EMBL/GenBank/DDBJ whole genome shotgun (WGS) entry which is preliminary data.</text>
</comment>
<evidence type="ECO:0000313" key="5">
    <source>
        <dbReference type="Proteomes" id="UP000023152"/>
    </source>
</evidence>
<dbReference type="Proteomes" id="UP000023152">
    <property type="component" value="Unassembled WGS sequence"/>
</dbReference>
<gene>
    <name evidence="4" type="ORF">RFI_35982</name>
</gene>
<evidence type="ECO:0000256" key="1">
    <source>
        <dbReference type="SAM" id="Coils"/>
    </source>
</evidence>
<evidence type="ECO:0000313" key="4">
    <source>
        <dbReference type="EMBL" id="ETO01461.1"/>
    </source>
</evidence>
<feature type="compositionally biased region" description="Basic and acidic residues" evidence="2">
    <location>
        <begin position="1"/>
        <end position="12"/>
    </location>
</feature>
<dbReference type="SMART" id="SM00584">
    <property type="entry name" value="TLDc"/>
    <property type="match status" value="1"/>
</dbReference>
<accession>X6LJD7</accession>
<keyword evidence="1" id="KW-0175">Coiled coil</keyword>
<sequence>MESVLKTERQAETAEENESTNGNAQTKLEDFLNKYKVANAVATAEVMYEHGATLEHLMEWREKDIEDICKEINVEVIIRADILKVLRKIPESQVYKDNEAKNRVIYLDVDDRDKMDNIDQKLKYITKEMEKIRLEMIELESNSKLSKQKVNESCQLIISSIEKHRQYLFDKIDIYVNQKKELLNQQLEKLRHFQQLFNNKNEQINQCINDSDLENNQKAEKLQQLLNDNIISDNNYQLDWNDDNEKEMDSNVNVKFANDAKETEKLVGMIDQILKEQMVFVETGSIALSNVIIKERSIISDNPLISVNYLIKNIEKGWKSVCTYELEIATFNDNKNLQQWKIIKQIPGKRYSFNETIDFGNEKDNLLEWDKKYSLRMRASFCQGISFTSFSNIFIFDTSIPIKFGSVILTKEENRLLLSYLPKGKESKVTLLYRGSRDGFRASDFHEKCDNKGATVTIVLSDQFNHVFGGFTNVQWTSRNTYANDAGAFVYLLRSGKGDNPQKFTIKSGHEQHAIYDSSLRGPVFDNGCDPYSYNGPSDNTKLGGARNFQVKEIEVYLVG</sequence>
<reference evidence="4 5" key="1">
    <citation type="journal article" date="2013" name="Curr. Biol.">
        <title>The Genome of the Foraminiferan Reticulomyxa filosa.</title>
        <authorList>
            <person name="Glockner G."/>
            <person name="Hulsmann N."/>
            <person name="Schleicher M."/>
            <person name="Noegel A.A."/>
            <person name="Eichinger L."/>
            <person name="Gallinger C."/>
            <person name="Pawlowski J."/>
            <person name="Sierra R."/>
            <person name="Euteneuer U."/>
            <person name="Pillet L."/>
            <person name="Moustafa A."/>
            <person name="Platzer M."/>
            <person name="Groth M."/>
            <person name="Szafranski K."/>
            <person name="Schliwa M."/>
        </authorList>
    </citation>
    <scope>NUCLEOTIDE SEQUENCE [LARGE SCALE GENOMIC DNA]</scope>
</reference>
<feature type="region of interest" description="Disordered" evidence="2">
    <location>
        <begin position="1"/>
        <end position="23"/>
    </location>
</feature>
<feature type="domain" description="TLDc" evidence="3">
    <location>
        <begin position="407"/>
        <end position="560"/>
    </location>
</feature>
<name>X6LJD7_RETFI</name>
<organism evidence="4 5">
    <name type="scientific">Reticulomyxa filosa</name>
    <dbReference type="NCBI Taxonomy" id="46433"/>
    <lineage>
        <taxon>Eukaryota</taxon>
        <taxon>Sar</taxon>
        <taxon>Rhizaria</taxon>
        <taxon>Retaria</taxon>
        <taxon>Foraminifera</taxon>
        <taxon>Monothalamids</taxon>
        <taxon>Reticulomyxidae</taxon>
        <taxon>Reticulomyxa</taxon>
    </lineage>
</organism>
<dbReference type="OMA" id="NEQINQC"/>
<feature type="coiled-coil region" evidence="1">
    <location>
        <begin position="115"/>
        <end position="142"/>
    </location>
</feature>
<proteinExistence type="predicted"/>
<dbReference type="OrthoDB" id="25620at2759"/>
<dbReference type="Pfam" id="PF07534">
    <property type="entry name" value="TLD"/>
    <property type="match status" value="1"/>
</dbReference>